<dbReference type="InterPro" id="IPR008271">
    <property type="entry name" value="Ser/Thr_kinase_AS"/>
</dbReference>
<evidence type="ECO:0000256" key="8">
    <source>
        <dbReference type="ARBA" id="ARBA00049299"/>
    </source>
</evidence>
<comment type="similarity">
    <text evidence="5">Belongs to the protein kinase superfamily. STE Ser/Thr protein kinase family. MAP kinase kinase subfamily.</text>
</comment>
<comment type="caution">
    <text evidence="13">The sequence shown here is derived from an EMBL/GenBank/DDBJ whole genome shotgun (WGS) entry which is preliminary data.</text>
</comment>
<feature type="binding site" evidence="10">
    <location>
        <position position="40"/>
    </location>
    <ligand>
        <name>ATP</name>
        <dbReference type="ChEBI" id="CHEBI:30616"/>
    </ligand>
</feature>
<feature type="region of interest" description="Disordered" evidence="11">
    <location>
        <begin position="549"/>
        <end position="576"/>
    </location>
</feature>
<evidence type="ECO:0000256" key="7">
    <source>
        <dbReference type="ARBA" id="ARBA00049014"/>
    </source>
</evidence>
<name>A0A5J4VV48_9EUKA</name>
<dbReference type="PROSITE" id="PS50011">
    <property type="entry name" value="PROTEIN_KINASE_DOM"/>
    <property type="match status" value="1"/>
</dbReference>
<dbReference type="Proteomes" id="UP000324800">
    <property type="component" value="Unassembled WGS sequence"/>
</dbReference>
<reference evidence="13 14" key="1">
    <citation type="submission" date="2019-03" db="EMBL/GenBank/DDBJ databases">
        <title>Single cell metagenomics reveals metabolic interactions within the superorganism composed of flagellate Streblomastix strix and complex community of Bacteroidetes bacteria on its surface.</title>
        <authorList>
            <person name="Treitli S.C."/>
            <person name="Kolisko M."/>
            <person name="Husnik F."/>
            <person name="Keeling P."/>
            <person name="Hampl V."/>
        </authorList>
    </citation>
    <scope>NUCLEOTIDE SEQUENCE [LARGE SCALE GENOMIC DNA]</scope>
    <source>
        <strain evidence="13">ST1C</strain>
    </source>
</reference>
<dbReference type="PROSITE" id="PS00107">
    <property type="entry name" value="PROTEIN_KINASE_ATP"/>
    <property type="match status" value="1"/>
</dbReference>
<protein>
    <recommendedName>
        <fullName evidence="6">mitogen-activated protein kinase kinase</fullName>
        <ecNumber evidence="6">2.7.12.2</ecNumber>
    </recommendedName>
</protein>
<proteinExistence type="inferred from homology"/>
<evidence type="ECO:0000256" key="1">
    <source>
        <dbReference type="ARBA" id="ARBA00022679"/>
    </source>
</evidence>
<dbReference type="Gene3D" id="1.10.510.10">
    <property type="entry name" value="Transferase(Phosphotransferase) domain 1"/>
    <property type="match status" value="1"/>
</dbReference>
<evidence type="ECO:0000256" key="11">
    <source>
        <dbReference type="SAM" id="MobiDB-lite"/>
    </source>
</evidence>
<dbReference type="EMBL" id="SNRW01004809">
    <property type="protein sequence ID" value="KAA6386428.1"/>
    <property type="molecule type" value="Genomic_DNA"/>
</dbReference>
<feature type="domain" description="Protein kinase" evidence="12">
    <location>
        <begin position="12"/>
        <end position="273"/>
    </location>
</feature>
<keyword evidence="3 13" id="KW-0418">Kinase</keyword>
<dbReference type="InterPro" id="IPR000719">
    <property type="entry name" value="Prot_kinase_dom"/>
</dbReference>
<keyword evidence="4 10" id="KW-0067">ATP-binding</keyword>
<evidence type="ECO:0000256" key="5">
    <source>
        <dbReference type="ARBA" id="ARBA00038035"/>
    </source>
</evidence>
<evidence type="ECO:0000256" key="2">
    <source>
        <dbReference type="ARBA" id="ARBA00022741"/>
    </source>
</evidence>
<evidence type="ECO:0000313" key="13">
    <source>
        <dbReference type="EMBL" id="KAA6386428.1"/>
    </source>
</evidence>
<evidence type="ECO:0000256" key="4">
    <source>
        <dbReference type="ARBA" id="ARBA00022840"/>
    </source>
</evidence>
<evidence type="ECO:0000256" key="9">
    <source>
        <dbReference type="ARBA" id="ARBA00051693"/>
    </source>
</evidence>
<dbReference type="PANTHER" id="PTHR48013:SF9">
    <property type="entry name" value="DUAL SPECIFICITY MITOGEN-ACTIVATED PROTEIN KINASE KINASE 5"/>
    <property type="match status" value="1"/>
</dbReference>
<dbReference type="InterPro" id="IPR017441">
    <property type="entry name" value="Protein_kinase_ATP_BS"/>
</dbReference>
<dbReference type="GO" id="GO:0005524">
    <property type="term" value="F:ATP binding"/>
    <property type="evidence" value="ECO:0007669"/>
    <property type="project" value="UniProtKB-UniRule"/>
</dbReference>
<comment type="catalytic activity">
    <reaction evidence="7">
        <text>L-seryl-[protein] + ATP = O-phospho-L-seryl-[protein] + ADP + H(+)</text>
        <dbReference type="Rhea" id="RHEA:17989"/>
        <dbReference type="Rhea" id="RHEA-COMP:9863"/>
        <dbReference type="Rhea" id="RHEA-COMP:11604"/>
        <dbReference type="ChEBI" id="CHEBI:15378"/>
        <dbReference type="ChEBI" id="CHEBI:29999"/>
        <dbReference type="ChEBI" id="CHEBI:30616"/>
        <dbReference type="ChEBI" id="CHEBI:83421"/>
        <dbReference type="ChEBI" id="CHEBI:456216"/>
        <dbReference type="EC" id="2.7.12.2"/>
    </reaction>
</comment>
<dbReference type="EC" id="2.7.12.2" evidence="6"/>
<sequence>MEESWLLTQQGFKIFKTLGKGGYGSVYLVNHSELGTIAAKVIDKENFNEQEWNIAGIFEKDVPQNRPFVIQNILARRFDKYVVILMEYCNLQSLFDLNRTVLLLPIPIVRAIMKQLLQGLSYIHSKGIIHRDIKGTNIMLHSPLGSGRINLKIVDFGLTKIKQTGENSQLMSRRGTEQFMPPEIYLSKEKGQIKADATFDVWSAGIIFYQLVAKQFPYDPSQNDSQRKFMEKKKLKRPERVKDDLCWELITKMLAFDRKKRICASDALKHKFFTGEQANREITEEQHQLAQVALVAQQRGDQNISQFDLDPSYIFPYTEANKMDIKYKQEVDMANPQQQNPAIQFQRQEIYHQVKANQYPYQLQQPQQQPGFGHQNIQQAPNAFFQGANFFGRVALHDPRYQPVIQPQPQIPFVQPKAYNQPIILNQFQKPDQIIQHQPKPAINQYQNIPPIQQQYKYIPTQQPDPLQLQPLAYPISQPKVPWPLLPTQEIPLVQQPQMQNIPQQFNNPYQFNIPQQIIIPQQVNIPKQVAIPQQIIIPQQVNILPPLNNNPAVQPVKPSHQSQPDQTQSNLQQLQQKLREQEDHYFLLQNRYNSQLQSEIEKYTGQVDQSRGFSLDAIPVGPVRNALEKMFEEIKTYEIIIDEMQQEIYDIIFPQQN</sequence>
<comment type="catalytic activity">
    <reaction evidence="8">
        <text>L-threonyl-[protein] + ATP = O-phospho-L-threonyl-[protein] + ADP + H(+)</text>
        <dbReference type="Rhea" id="RHEA:46608"/>
        <dbReference type="Rhea" id="RHEA-COMP:11060"/>
        <dbReference type="Rhea" id="RHEA-COMP:11605"/>
        <dbReference type="ChEBI" id="CHEBI:15378"/>
        <dbReference type="ChEBI" id="CHEBI:30013"/>
        <dbReference type="ChEBI" id="CHEBI:30616"/>
        <dbReference type="ChEBI" id="CHEBI:61977"/>
        <dbReference type="ChEBI" id="CHEBI:456216"/>
        <dbReference type="EC" id="2.7.12.2"/>
    </reaction>
</comment>
<feature type="compositionally biased region" description="Low complexity" evidence="11">
    <location>
        <begin position="562"/>
        <end position="576"/>
    </location>
</feature>
<dbReference type="GO" id="GO:0004708">
    <property type="term" value="F:MAP kinase kinase activity"/>
    <property type="evidence" value="ECO:0007669"/>
    <property type="project" value="UniProtKB-EC"/>
</dbReference>
<accession>A0A5J4VV48</accession>
<dbReference type="CDD" id="cd14014">
    <property type="entry name" value="STKc_PknB_like"/>
    <property type="match status" value="1"/>
</dbReference>
<evidence type="ECO:0000259" key="12">
    <source>
        <dbReference type="PROSITE" id="PS50011"/>
    </source>
</evidence>
<gene>
    <name evidence="13" type="ORF">EZS28_018045</name>
</gene>
<evidence type="ECO:0000256" key="6">
    <source>
        <dbReference type="ARBA" id="ARBA00038999"/>
    </source>
</evidence>
<dbReference type="InterPro" id="IPR011009">
    <property type="entry name" value="Kinase-like_dom_sf"/>
</dbReference>
<dbReference type="AlphaFoldDB" id="A0A5J4VV48"/>
<dbReference type="PROSITE" id="PS00108">
    <property type="entry name" value="PROTEIN_KINASE_ST"/>
    <property type="match status" value="1"/>
</dbReference>
<organism evidence="13 14">
    <name type="scientific">Streblomastix strix</name>
    <dbReference type="NCBI Taxonomy" id="222440"/>
    <lineage>
        <taxon>Eukaryota</taxon>
        <taxon>Metamonada</taxon>
        <taxon>Preaxostyla</taxon>
        <taxon>Oxymonadida</taxon>
        <taxon>Streblomastigidae</taxon>
        <taxon>Streblomastix</taxon>
    </lineage>
</organism>
<dbReference type="SUPFAM" id="SSF56112">
    <property type="entry name" value="Protein kinase-like (PK-like)"/>
    <property type="match status" value="1"/>
</dbReference>
<evidence type="ECO:0000313" key="14">
    <source>
        <dbReference type="Proteomes" id="UP000324800"/>
    </source>
</evidence>
<keyword evidence="2 10" id="KW-0547">Nucleotide-binding</keyword>
<dbReference type="Pfam" id="PF00069">
    <property type="entry name" value="Pkinase"/>
    <property type="match status" value="1"/>
</dbReference>
<dbReference type="SMART" id="SM00220">
    <property type="entry name" value="S_TKc"/>
    <property type="match status" value="1"/>
</dbReference>
<comment type="catalytic activity">
    <reaction evidence="9">
        <text>L-tyrosyl-[protein] + ATP = O-phospho-L-tyrosyl-[protein] + ADP + H(+)</text>
        <dbReference type="Rhea" id="RHEA:10596"/>
        <dbReference type="Rhea" id="RHEA-COMP:10136"/>
        <dbReference type="Rhea" id="RHEA-COMP:20101"/>
        <dbReference type="ChEBI" id="CHEBI:15378"/>
        <dbReference type="ChEBI" id="CHEBI:30616"/>
        <dbReference type="ChEBI" id="CHEBI:46858"/>
        <dbReference type="ChEBI" id="CHEBI:61978"/>
        <dbReference type="ChEBI" id="CHEBI:456216"/>
        <dbReference type="EC" id="2.7.12.2"/>
    </reaction>
</comment>
<keyword evidence="1" id="KW-0808">Transferase</keyword>
<dbReference type="PANTHER" id="PTHR48013">
    <property type="entry name" value="DUAL SPECIFICITY MITOGEN-ACTIVATED PROTEIN KINASE KINASE 5-RELATED"/>
    <property type="match status" value="1"/>
</dbReference>
<evidence type="ECO:0000256" key="10">
    <source>
        <dbReference type="PROSITE-ProRule" id="PRU10141"/>
    </source>
</evidence>
<evidence type="ECO:0000256" key="3">
    <source>
        <dbReference type="ARBA" id="ARBA00022777"/>
    </source>
</evidence>